<accession>A0ABN3IDA8</accession>
<protein>
    <recommendedName>
        <fullName evidence="3">Secreted protein</fullName>
    </recommendedName>
</protein>
<evidence type="ECO:0008006" key="3">
    <source>
        <dbReference type="Google" id="ProtNLM"/>
    </source>
</evidence>
<dbReference type="Proteomes" id="UP001500058">
    <property type="component" value="Unassembled WGS sequence"/>
</dbReference>
<reference evidence="1 2" key="1">
    <citation type="journal article" date="2019" name="Int. J. Syst. Evol. Microbiol.">
        <title>The Global Catalogue of Microorganisms (GCM) 10K type strain sequencing project: providing services to taxonomists for standard genome sequencing and annotation.</title>
        <authorList>
            <consortium name="The Broad Institute Genomics Platform"/>
            <consortium name="The Broad Institute Genome Sequencing Center for Infectious Disease"/>
            <person name="Wu L."/>
            <person name="Ma J."/>
        </authorList>
    </citation>
    <scope>NUCLEOTIDE SEQUENCE [LARGE SCALE GENOMIC DNA]</scope>
    <source>
        <strain evidence="1 2">JCM 6921</strain>
    </source>
</reference>
<gene>
    <name evidence="1" type="ORF">GCM10010420_30610</name>
</gene>
<proteinExistence type="predicted"/>
<evidence type="ECO:0000313" key="2">
    <source>
        <dbReference type="Proteomes" id="UP001500058"/>
    </source>
</evidence>
<dbReference type="EMBL" id="BAAATJ010000013">
    <property type="protein sequence ID" value="GAA2401595.1"/>
    <property type="molecule type" value="Genomic_DNA"/>
</dbReference>
<keyword evidence="2" id="KW-1185">Reference proteome</keyword>
<name>A0ABN3IDA8_9ACTN</name>
<comment type="caution">
    <text evidence="1">The sequence shown here is derived from an EMBL/GenBank/DDBJ whole genome shotgun (WGS) entry which is preliminary data.</text>
</comment>
<organism evidence="1 2">
    <name type="scientific">Streptomyces glaucosporus</name>
    <dbReference type="NCBI Taxonomy" id="284044"/>
    <lineage>
        <taxon>Bacteria</taxon>
        <taxon>Bacillati</taxon>
        <taxon>Actinomycetota</taxon>
        <taxon>Actinomycetes</taxon>
        <taxon>Kitasatosporales</taxon>
        <taxon>Streptomycetaceae</taxon>
        <taxon>Streptomyces</taxon>
    </lineage>
</organism>
<sequence length="96" mass="9563">MVGVVAGRRGRQVGVAVGVVQVGRAGGVPGDVDAPAAERAAPGVAAGIFRGPAPGRCRGGFSGPGKGLILSPRGRTGDRMAQYCLVGPVRLAGFRR</sequence>
<evidence type="ECO:0000313" key="1">
    <source>
        <dbReference type="EMBL" id="GAA2401595.1"/>
    </source>
</evidence>